<dbReference type="PANTHER" id="PTHR32089">
    <property type="entry name" value="METHYL-ACCEPTING CHEMOTAXIS PROTEIN MCPB"/>
    <property type="match status" value="1"/>
</dbReference>
<evidence type="ECO:0000256" key="3">
    <source>
        <dbReference type="ARBA" id="ARBA00022692"/>
    </source>
</evidence>
<dbReference type="Pfam" id="PF12729">
    <property type="entry name" value="4HB_MCP_1"/>
    <property type="match status" value="1"/>
</dbReference>
<keyword evidence="5 9" id="KW-0472">Membrane</keyword>
<evidence type="ECO:0000313" key="14">
    <source>
        <dbReference type="Proteomes" id="UP001595453"/>
    </source>
</evidence>
<dbReference type="InterPro" id="IPR024478">
    <property type="entry name" value="HlyB_4HB_MCP"/>
</dbReference>
<keyword evidence="6 8" id="KW-0807">Transducer</keyword>
<evidence type="ECO:0000259" key="10">
    <source>
        <dbReference type="PROSITE" id="PS50111"/>
    </source>
</evidence>
<feature type="domain" description="Methyl-accepting transducer" evidence="10">
    <location>
        <begin position="269"/>
        <end position="505"/>
    </location>
</feature>
<dbReference type="InterPro" id="IPR004089">
    <property type="entry name" value="MCPsignal_dom"/>
</dbReference>
<dbReference type="CDD" id="cd06225">
    <property type="entry name" value="HAMP"/>
    <property type="match status" value="1"/>
</dbReference>
<gene>
    <name evidence="13" type="ORF">ACFOEE_10085</name>
</gene>
<evidence type="ECO:0000313" key="13">
    <source>
        <dbReference type="EMBL" id="MFC3032868.1"/>
    </source>
</evidence>
<dbReference type="RefSeq" id="WP_377123785.1">
    <property type="nucleotide sequence ID" value="NZ_JBHRSD010000015.1"/>
</dbReference>
<name>A0ABV7CJY4_9GAMM</name>
<proteinExistence type="inferred from homology"/>
<evidence type="ECO:0000259" key="12">
    <source>
        <dbReference type="PROSITE" id="PS50885"/>
    </source>
</evidence>
<evidence type="ECO:0000256" key="7">
    <source>
        <dbReference type="ARBA" id="ARBA00029447"/>
    </source>
</evidence>
<evidence type="ECO:0000259" key="11">
    <source>
        <dbReference type="PROSITE" id="PS50192"/>
    </source>
</evidence>
<dbReference type="PROSITE" id="PS50192">
    <property type="entry name" value="T_SNARE"/>
    <property type="match status" value="1"/>
</dbReference>
<feature type="transmembrane region" description="Helical" evidence="9">
    <location>
        <begin position="191"/>
        <end position="210"/>
    </location>
</feature>
<dbReference type="Gene3D" id="1.10.287.950">
    <property type="entry name" value="Methyl-accepting chemotaxis protein"/>
    <property type="match status" value="1"/>
</dbReference>
<feature type="domain" description="T-SNARE coiled-coil homology" evidence="11">
    <location>
        <begin position="456"/>
        <end position="518"/>
    </location>
</feature>
<dbReference type="SUPFAM" id="SSF58104">
    <property type="entry name" value="Methyl-accepting chemotaxis protein (MCP) signaling domain"/>
    <property type="match status" value="1"/>
</dbReference>
<dbReference type="InterPro" id="IPR003660">
    <property type="entry name" value="HAMP_dom"/>
</dbReference>
<dbReference type="InterPro" id="IPR000727">
    <property type="entry name" value="T_SNARE_dom"/>
</dbReference>
<dbReference type="Proteomes" id="UP001595453">
    <property type="component" value="Unassembled WGS sequence"/>
</dbReference>
<evidence type="ECO:0000256" key="5">
    <source>
        <dbReference type="ARBA" id="ARBA00023136"/>
    </source>
</evidence>
<dbReference type="CDD" id="cd11386">
    <property type="entry name" value="MCP_signal"/>
    <property type="match status" value="1"/>
</dbReference>
<dbReference type="SMART" id="SM00283">
    <property type="entry name" value="MA"/>
    <property type="match status" value="1"/>
</dbReference>
<dbReference type="SMART" id="SM00304">
    <property type="entry name" value="HAMP"/>
    <property type="match status" value="1"/>
</dbReference>
<dbReference type="PROSITE" id="PS50111">
    <property type="entry name" value="CHEMOTAXIS_TRANSDUC_2"/>
    <property type="match status" value="1"/>
</dbReference>
<comment type="subcellular location">
    <subcellularLocation>
        <location evidence="1">Cell inner membrane</location>
        <topology evidence="1">Multi-pass membrane protein</topology>
    </subcellularLocation>
</comment>
<accession>A0ABV7CJY4</accession>
<comment type="similarity">
    <text evidence="7">Belongs to the methyl-accepting chemotaxis (MCP) protein family.</text>
</comment>
<organism evidence="13 14">
    <name type="scientific">Pseudoalteromonas fenneropenaei</name>
    <dbReference type="NCBI Taxonomy" id="1737459"/>
    <lineage>
        <taxon>Bacteria</taxon>
        <taxon>Pseudomonadati</taxon>
        <taxon>Pseudomonadota</taxon>
        <taxon>Gammaproteobacteria</taxon>
        <taxon>Alteromonadales</taxon>
        <taxon>Pseudoalteromonadaceae</taxon>
        <taxon>Pseudoalteromonas</taxon>
    </lineage>
</organism>
<evidence type="ECO:0000256" key="8">
    <source>
        <dbReference type="PROSITE-ProRule" id="PRU00284"/>
    </source>
</evidence>
<evidence type="ECO:0000256" key="4">
    <source>
        <dbReference type="ARBA" id="ARBA00022989"/>
    </source>
</evidence>
<evidence type="ECO:0000256" key="6">
    <source>
        <dbReference type="ARBA" id="ARBA00023224"/>
    </source>
</evidence>
<dbReference type="Pfam" id="PF00672">
    <property type="entry name" value="HAMP"/>
    <property type="match status" value="1"/>
</dbReference>
<feature type="domain" description="HAMP" evidence="12">
    <location>
        <begin position="211"/>
        <end position="264"/>
    </location>
</feature>
<evidence type="ECO:0000256" key="9">
    <source>
        <dbReference type="SAM" id="Phobius"/>
    </source>
</evidence>
<dbReference type="Pfam" id="PF00015">
    <property type="entry name" value="MCPsignal"/>
    <property type="match status" value="1"/>
</dbReference>
<keyword evidence="2" id="KW-0997">Cell inner membrane</keyword>
<dbReference type="PANTHER" id="PTHR32089:SF119">
    <property type="entry name" value="METHYL-ACCEPTING CHEMOTAXIS PROTEIN CTPL"/>
    <property type="match status" value="1"/>
</dbReference>
<protein>
    <submittedName>
        <fullName evidence="13">Methyl-accepting chemotaxis protein</fullName>
    </submittedName>
</protein>
<sequence length="541" mass="58491">MLNSFSVKSRLLALAVIPIAALVLATVMSLNIMGTLITGIDSLHDDRVIPLQQIKAVSDGYAVTVVDSLHKYRAEQMSENALLDTVDKAMANAKKAWQAYKSTKLTAREAKLVTDSERFMATADREIALFMTGVREGKVKDQAAAEFVPKLYGFMDPLSSSLEALIKLQLDESKIFREHADEQFITIRTTLITISVTVVIILAVGAFLIYKSINSPLRELRAVVSYIATQADLRKRPLVVGDDEIAHTARSVNEMLDSFSAILKEVNTATLTLGSAAEEMQTISNQVAGTADSQQQQTEMLATAVTEMSAAIQEVAGNAENTAGHAQESDVTARAGLEKILANIDSIERLNTVIDESTKVINRLSDQANEINSVVQMIQSVAEQTNLLALNAAIEAARAGDSGRGFAVVADEVRQLAHNTQKATEQISDMISRLQQASQTAVSSMQHAQQCAGTSVSHSQESLAAIEEISRSITTIADMNIQVSAATEEQTTVAADISQNINEFNDSIKTVTESSKQNAIASQELAHLAQELQARVARFKL</sequence>
<keyword evidence="2" id="KW-1003">Cell membrane</keyword>
<reference evidence="14" key="1">
    <citation type="journal article" date="2019" name="Int. J. Syst. Evol. Microbiol.">
        <title>The Global Catalogue of Microorganisms (GCM) 10K type strain sequencing project: providing services to taxonomists for standard genome sequencing and annotation.</title>
        <authorList>
            <consortium name="The Broad Institute Genomics Platform"/>
            <consortium name="The Broad Institute Genome Sequencing Center for Infectious Disease"/>
            <person name="Wu L."/>
            <person name="Ma J."/>
        </authorList>
    </citation>
    <scope>NUCLEOTIDE SEQUENCE [LARGE SCALE GENOMIC DNA]</scope>
    <source>
        <strain evidence="14">KCTC 42730</strain>
    </source>
</reference>
<keyword evidence="4 9" id="KW-1133">Transmembrane helix</keyword>
<comment type="caution">
    <text evidence="13">The sequence shown here is derived from an EMBL/GenBank/DDBJ whole genome shotgun (WGS) entry which is preliminary data.</text>
</comment>
<evidence type="ECO:0000256" key="2">
    <source>
        <dbReference type="ARBA" id="ARBA00022519"/>
    </source>
</evidence>
<keyword evidence="14" id="KW-1185">Reference proteome</keyword>
<evidence type="ECO:0000256" key="1">
    <source>
        <dbReference type="ARBA" id="ARBA00004429"/>
    </source>
</evidence>
<dbReference type="PROSITE" id="PS50885">
    <property type="entry name" value="HAMP"/>
    <property type="match status" value="1"/>
</dbReference>
<keyword evidence="3 9" id="KW-0812">Transmembrane</keyword>
<dbReference type="EMBL" id="JBHRSD010000015">
    <property type="protein sequence ID" value="MFC3032868.1"/>
    <property type="molecule type" value="Genomic_DNA"/>
</dbReference>